<accession>A0A0V1E123</accession>
<dbReference type="Proteomes" id="UP000054632">
    <property type="component" value="Unassembled WGS sequence"/>
</dbReference>
<organism evidence="2 3">
    <name type="scientific">Trichinella pseudospiralis</name>
    <name type="common">Parasitic roundworm</name>
    <dbReference type="NCBI Taxonomy" id="6337"/>
    <lineage>
        <taxon>Eukaryota</taxon>
        <taxon>Metazoa</taxon>
        <taxon>Ecdysozoa</taxon>
        <taxon>Nematoda</taxon>
        <taxon>Enoplea</taxon>
        <taxon>Dorylaimia</taxon>
        <taxon>Trichinellida</taxon>
        <taxon>Trichinellidae</taxon>
        <taxon>Trichinella</taxon>
    </lineage>
</organism>
<gene>
    <name evidence="2" type="ORF">T4A_6094</name>
</gene>
<proteinExistence type="predicted"/>
<evidence type="ECO:0000313" key="3">
    <source>
        <dbReference type="Proteomes" id="UP000054632"/>
    </source>
</evidence>
<evidence type="ECO:0000256" key="1">
    <source>
        <dbReference type="SAM" id="MobiDB-lite"/>
    </source>
</evidence>
<protein>
    <submittedName>
        <fullName evidence="2">Uncharacterized protein</fullName>
    </submittedName>
</protein>
<dbReference type="EMBL" id="JYDR01000156">
    <property type="protein sequence ID" value="KRY66803.1"/>
    <property type="molecule type" value="Genomic_DNA"/>
</dbReference>
<reference evidence="2 3" key="1">
    <citation type="submission" date="2015-01" db="EMBL/GenBank/DDBJ databases">
        <title>Evolution of Trichinella species and genotypes.</title>
        <authorList>
            <person name="Korhonen P.K."/>
            <person name="Edoardo P."/>
            <person name="Giuseppe L.R."/>
            <person name="Gasser R.B."/>
        </authorList>
    </citation>
    <scope>NUCLEOTIDE SEQUENCE [LARGE SCALE GENOMIC DNA]</scope>
    <source>
        <strain evidence="2">ISS13</strain>
    </source>
</reference>
<sequence length="126" mass="14325">MSKASKNHILLSAVSFVIRKEPQSSIVDNCAMFKLLRCKKIFSPIDTIDLLENKYEDHRSTNRVSKLNMINSRRKDKIFPLPAVSIFFCSSQIVPSARQVEHPQHLAGDDLQKVDEIGKAKKGEEE</sequence>
<name>A0A0V1E123_TRIPS</name>
<feature type="region of interest" description="Disordered" evidence="1">
    <location>
        <begin position="100"/>
        <end position="126"/>
    </location>
</feature>
<dbReference type="AlphaFoldDB" id="A0A0V1E123"/>
<evidence type="ECO:0000313" key="2">
    <source>
        <dbReference type="EMBL" id="KRY66803.1"/>
    </source>
</evidence>
<comment type="caution">
    <text evidence="2">The sequence shown here is derived from an EMBL/GenBank/DDBJ whole genome shotgun (WGS) entry which is preliminary data.</text>
</comment>